<comment type="caution">
    <text evidence="2">The sequence shown here is derived from an EMBL/GenBank/DDBJ whole genome shotgun (WGS) entry which is preliminary data.</text>
</comment>
<name>A0A5B7IM64_PORTR</name>
<protein>
    <submittedName>
        <fullName evidence="2">Uncharacterized protein</fullName>
    </submittedName>
</protein>
<evidence type="ECO:0000256" key="1">
    <source>
        <dbReference type="SAM" id="SignalP"/>
    </source>
</evidence>
<dbReference type="OrthoDB" id="6354121at2759"/>
<organism evidence="2 3">
    <name type="scientific">Portunus trituberculatus</name>
    <name type="common">Swimming crab</name>
    <name type="synonym">Neptunus trituberculatus</name>
    <dbReference type="NCBI Taxonomy" id="210409"/>
    <lineage>
        <taxon>Eukaryota</taxon>
        <taxon>Metazoa</taxon>
        <taxon>Ecdysozoa</taxon>
        <taxon>Arthropoda</taxon>
        <taxon>Crustacea</taxon>
        <taxon>Multicrustacea</taxon>
        <taxon>Malacostraca</taxon>
        <taxon>Eumalacostraca</taxon>
        <taxon>Eucarida</taxon>
        <taxon>Decapoda</taxon>
        <taxon>Pleocyemata</taxon>
        <taxon>Brachyura</taxon>
        <taxon>Eubrachyura</taxon>
        <taxon>Portunoidea</taxon>
        <taxon>Portunidae</taxon>
        <taxon>Portuninae</taxon>
        <taxon>Portunus</taxon>
    </lineage>
</organism>
<reference evidence="2 3" key="1">
    <citation type="submission" date="2019-05" db="EMBL/GenBank/DDBJ databases">
        <title>Another draft genome of Portunus trituberculatus and its Hox gene families provides insights of decapod evolution.</title>
        <authorList>
            <person name="Jeong J.-H."/>
            <person name="Song I."/>
            <person name="Kim S."/>
            <person name="Choi T."/>
            <person name="Kim D."/>
            <person name="Ryu S."/>
            <person name="Kim W."/>
        </authorList>
    </citation>
    <scope>NUCLEOTIDE SEQUENCE [LARGE SCALE GENOMIC DNA]</scope>
    <source>
        <tissue evidence="2">Muscle</tissue>
    </source>
</reference>
<feature type="chain" id="PRO_5022862085" evidence="1">
    <location>
        <begin position="21"/>
        <end position="197"/>
    </location>
</feature>
<dbReference type="EMBL" id="VSRR010056895">
    <property type="protein sequence ID" value="MPC81414.1"/>
    <property type="molecule type" value="Genomic_DNA"/>
</dbReference>
<gene>
    <name evidence="2" type="ORF">E2C01_076029</name>
</gene>
<keyword evidence="3" id="KW-1185">Reference proteome</keyword>
<keyword evidence="1" id="KW-0732">Signal</keyword>
<dbReference type="AlphaFoldDB" id="A0A5B7IM64"/>
<evidence type="ECO:0000313" key="2">
    <source>
        <dbReference type="EMBL" id="MPC81414.1"/>
    </source>
</evidence>
<feature type="signal peptide" evidence="1">
    <location>
        <begin position="1"/>
        <end position="20"/>
    </location>
</feature>
<sequence length="197" mass="22117">MIKFLLQAVVLCAVAVVCIAYTRRGHKVGEASFDVDYRSVFEQPHLIKKVEKATYLTVKKDVKEKVGRAKVRELKIPKGDMKKNKDEVEVNEDELKWNEQEFPSLDVTSIGASMASLRRFLHHARRVRTPQVCPAPLTLTRYFISFTELAAKVCPLIAFTSDFTPVSCESPGSAIQLRGRRCASSSGGVQRSWCGRL</sequence>
<proteinExistence type="predicted"/>
<accession>A0A5B7IM64</accession>
<dbReference type="Proteomes" id="UP000324222">
    <property type="component" value="Unassembled WGS sequence"/>
</dbReference>
<evidence type="ECO:0000313" key="3">
    <source>
        <dbReference type="Proteomes" id="UP000324222"/>
    </source>
</evidence>